<sequence>MWPACQGPSPRGLPLTGLRLEDVVPIHLTNQSTARQPAGGEIWNPAAHVSQFMARWDRRAGLFGVASAMRGAEKE</sequence>
<dbReference type="AlphaFoldDB" id="A0A919RDW2"/>
<organism evidence="1 2">
    <name type="scientific">Sinosporangium siamense</name>
    <dbReference type="NCBI Taxonomy" id="1367973"/>
    <lineage>
        <taxon>Bacteria</taxon>
        <taxon>Bacillati</taxon>
        <taxon>Actinomycetota</taxon>
        <taxon>Actinomycetes</taxon>
        <taxon>Streptosporangiales</taxon>
        <taxon>Streptosporangiaceae</taxon>
        <taxon>Sinosporangium</taxon>
    </lineage>
</organism>
<gene>
    <name evidence="1" type="ORF">Ssi02_02100</name>
</gene>
<protein>
    <submittedName>
        <fullName evidence="1">Uncharacterized protein</fullName>
    </submittedName>
</protein>
<accession>A0A919RDW2</accession>
<dbReference type="EMBL" id="BOOW01000002">
    <property type="protein sequence ID" value="GII89979.1"/>
    <property type="molecule type" value="Genomic_DNA"/>
</dbReference>
<comment type="caution">
    <text evidence="1">The sequence shown here is derived from an EMBL/GenBank/DDBJ whole genome shotgun (WGS) entry which is preliminary data.</text>
</comment>
<reference evidence="1" key="1">
    <citation type="submission" date="2021-01" db="EMBL/GenBank/DDBJ databases">
        <title>Whole genome shotgun sequence of Sinosporangium siamense NBRC 109515.</title>
        <authorList>
            <person name="Komaki H."/>
            <person name="Tamura T."/>
        </authorList>
    </citation>
    <scope>NUCLEOTIDE SEQUENCE</scope>
    <source>
        <strain evidence="1">NBRC 109515</strain>
    </source>
</reference>
<name>A0A919RDW2_9ACTN</name>
<evidence type="ECO:0000313" key="2">
    <source>
        <dbReference type="Proteomes" id="UP000606172"/>
    </source>
</evidence>
<proteinExistence type="predicted"/>
<dbReference type="Proteomes" id="UP000606172">
    <property type="component" value="Unassembled WGS sequence"/>
</dbReference>
<evidence type="ECO:0000313" key="1">
    <source>
        <dbReference type="EMBL" id="GII89979.1"/>
    </source>
</evidence>
<keyword evidence="2" id="KW-1185">Reference proteome</keyword>